<evidence type="ECO:0000256" key="2">
    <source>
        <dbReference type="ARBA" id="ARBA00005526"/>
    </source>
</evidence>
<keyword evidence="6" id="KW-0175">Coiled coil</keyword>
<reference evidence="10" key="1">
    <citation type="submission" date="2020-10" db="EMBL/GenBank/DDBJ databases">
        <title>Chromosome-scale genome assembly of the Allis shad, Alosa alosa.</title>
        <authorList>
            <person name="Margot Z."/>
            <person name="Christophe K."/>
            <person name="Cabau C."/>
            <person name="Louis A."/>
            <person name="Berthelot C."/>
            <person name="Parey E."/>
            <person name="Roest Crollius H."/>
            <person name="Montfort J."/>
            <person name="Robinson-Rechavi M."/>
            <person name="Bucao C."/>
            <person name="Bouchez O."/>
            <person name="Gislard M."/>
            <person name="Lluch J."/>
            <person name="Milhes M."/>
            <person name="Lampietro C."/>
            <person name="Lopez Roques C."/>
            <person name="Donnadieu C."/>
            <person name="Braasch I."/>
            <person name="Desvignes T."/>
            <person name="Postlethwait J."/>
            <person name="Bobe J."/>
            <person name="Guiguen Y."/>
        </authorList>
    </citation>
    <scope>NUCLEOTIDE SEQUENCE</scope>
    <source>
        <strain evidence="10">M-15738</strain>
        <tissue evidence="10">Blood</tissue>
    </source>
</reference>
<dbReference type="GO" id="GO:0006043">
    <property type="term" value="P:glucosamine catabolic process"/>
    <property type="evidence" value="ECO:0007669"/>
    <property type="project" value="TreeGrafter"/>
</dbReference>
<dbReference type="NCBIfam" id="TIGR00502">
    <property type="entry name" value="nagB"/>
    <property type="match status" value="1"/>
</dbReference>
<dbReference type="PANTHER" id="PTHR11280">
    <property type="entry name" value="GLUCOSAMINE-6-PHOSPHATE ISOMERASE"/>
    <property type="match status" value="1"/>
</dbReference>
<evidence type="ECO:0000256" key="5">
    <source>
        <dbReference type="ARBA" id="ARBA00022801"/>
    </source>
</evidence>
<evidence type="ECO:0000256" key="7">
    <source>
        <dbReference type="ARBA" id="ARBA00023277"/>
    </source>
</evidence>
<evidence type="ECO:0000256" key="6">
    <source>
        <dbReference type="ARBA" id="ARBA00023054"/>
    </source>
</evidence>
<dbReference type="Proteomes" id="UP000823561">
    <property type="component" value="Chromosome 14"/>
</dbReference>
<dbReference type="InterPro" id="IPR037171">
    <property type="entry name" value="NagB/RpiA_transferase-like"/>
</dbReference>
<protein>
    <recommendedName>
        <fullName evidence="8">Glucosamine-6-phosphate isomerase</fullName>
        <ecNumber evidence="8">3.5.99.6</ecNumber>
    </recommendedName>
    <alternativeName>
        <fullName evidence="8">Glucosamine-6-phosphate isomerase</fullName>
    </alternativeName>
</protein>
<evidence type="ECO:0000256" key="8">
    <source>
        <dbReference type="RuleBase" id="RU361197"/>
    </source>
</evidence>
<comment type="catalytic activity">
    <reaction evidence="8">
        <text>alpha-D-glucosamine 6-phosphate + H2O = beta-D-fructose 6-phosphate + NH4(+)</text>
        <dbReference type="Rhea" id="RHEA:12172"/>
        <dbReference type="ChEBI" id="CHEBI:15377"/>
        <dbReference type="ChEBI" id="CHEBI:28938"/>
        <dbReference type="ChEBI" id="CHEBI:57634"/>
        <dbReference type="ChEBI" id="CHEBI:75989"/>
        <dbReference type="EC" id="3.5.99.6"/>
    </reaction>
</comment>
<dbReference type="InterPro" id="IPR006148">
    <property type="entry name" value="Glc/Gal-6P_isomerase"/>
</dbReference>
<dbReference type="EMBL" id="JADWDJ010000014">
    <property type="protein sequence ID" value="KAG5270446.1"/>
    <property type="molecule type" value="Genomic_DNA"/>
</dbReference>
<dbReference type="PANTHER" id="PTHR11280:SF9">
    <property type="entry name" value="GLUCOSAMINE-6-PHOSPHATE ISOMERASE 2"/>
    <property type="match status" value="1"/>
</dbReference>
<comment type="subunit">
    <text evidence="3 8">Homohexamer.</text>
</comment>
<keyword evidence="5 8" id="KW-0378">Hydrolase</keyword>
<dbReference type="SUPFAM" id="SSF100950">
    <property type="entry name" value="NagB/RpiA/CoA transferase-like"/>
    <property type="match status" value="1"/>
</dbReference>
<dbReference type="GO" id="GO:0005975">
    <property type="term" value="P:carbohydrate metabolic process"/>
    <property type="evidence" value="ECO:0007669"/>
    <property type="project" value="InterPro"/>
</dbReference>
<dbReference type="Pfam" id="PF01182">
    <property type="entry name" value="Glucosamine_iso"/>
    <property type="match status" value="1"/>
</dbReference>
<keyword evidence="7 8" id="KW-0119">Carbohydrate metabolism</keyword>
<dbReference type="GO" id="GO:0005737">
    <property type="term" value="C:cytoplasm"/>
    <property type="evidence" value="ECO:0007669"/>
    <property type="project" value="UniProtKB-SubCell"/>
</dbReference>
<evidence type="ECO:0000313" key="10">
    <source>
        <dbReference type="EMBL" id="KAG5270446.1"/>
    </source>
</evidence>
<feature type="domain" description="Glucosamine/galactosamine-6-phosphate isomerase" evidence="9">
    <location>
        <begin position="83"/>
        <end position="303"/>
    </location>
</feature>
<dbReference type="EC" id="3.5.99.6" evidence="8"/>
<proteinExistence type="inferred from homology"/>
<dbReference type="CDD" id="cd01399">
    <property type="entry name" value="GlcN6P_deaminase"/>
    <property type="match status" value="1"/>
</dbReference>
<name>A0AAV6GCI2_9TELE</name>
<dbReference type="Gene3D" id="3.40.50.1360">
    <property type="match status" value="1"/>
</dbReference>
<dbReference type="GO" id="GO:0042802">
    <property type="term" value="F:identical protein binding"/>
    <property type="evidence" value="ECO:0007669"/>
    <property type="project" value="TreeGrafter"/>
</dbReference>
<dbReference type="HAMAP" id="MF_01241">
    <property type="entry name" value="GlcN6P_deamin"/>
    <property type="match status" value="1"/>
</dbReference>
<organism evidence="10 11">
    <name type="scientific">Alosa alosa</name>
    <name type="common">allis shad</name>
    <dbReference type="NCBI Taxonomy" id="278164"/>
    <lineage>
        <taxon>Eukaryota</taxon>
        <taxon>Metazoa</taxon>
        <taxon>Chordata</taxon>
        <taxon>Craniata</taxon>
        <taxon>Vertebrata</taxon>
        <taxon>Euteleostomi</taxon>
        <taxon>Actinopterygii</taxon>
        <taxon>Neopterygii</taxon>
        <taxon>Teleostei</taxon>
        <taxon>Clupei</taxon>
        <taxon>Clupeiformes</taxon>
        <taxon>Clupeoidei</taxon>
        <taxon>Clupeidae</taxon>
        <taxon>Alosa</taxon>
    </lineage>
</organism>
<evidence type="ECO:0000256" key="4">
    <source>
        <dbReference type="ARBA" id="ARBA00022490"/>
    </source>
</evidence>
<dbReference type="GO" id="GO:0006046">
    <property type="term" value="P:N-acetylglucosamine catabolic process"/>
    <property type="evidence" value="ECO:0007669"/>
    <property type="project" value="TreeGrafter"/>
</dbReference>
<evidence type="ECO:0000313" key="11">
    <source>
        <dbReference type="Proteomes" id="UP000823561"/>
    </source>
</evidence>
<comment type="subcellular location">
    <subcellularLocation>
        <location evidence="1 8">Cytoplasm</location>
    </subcellularLocation>
</comment>
<evidence type="ECO:0000256" key="1">
    <source>
        <dbReference type="ARBA" id="ARBA00004496"/>
    </source>
</evidence>
<evidence type="ECO:0000256" key="3">
    <source>
        <dbReference type="ARBA" id="ARBA00011643"/>
    </source>
</evidence>
<sequence>MLSVSEDRSRPLNPWLEDLPHPLPLPPSAFSAAPSHSIVLSASDGLPYRVLLARNTPCLHFDVVILYHFLPANMRLVILDDYDQASEWAAKYIRNKIIQFKPTADRYFTLGLPTGSTPLGCYKKLIEYHKSGDISFKYVKTFNMDEYVGLPRDHPESYHSYMWNNFFKYVDIEPQNAHILDGNAPDLQTECDAFEVKIKEAGGIDLFMGGIGPDGHIAFNEPGSSLVSRTRVKTLAKDTIVANARFFGNDLSRVPTMTLTVGVGTVMDAREVMILITGAHKAFALYKAIEEGVNHMWTVSAFQQHPHTIFVCDEDATLELRVKTVKYFKGLMHVHNQLVDPLHSIKD</sequence>
<dbReference type="FunFam" id="3.40.50.1360:FF:000004">
    <property type="entry name" value="Glucosamine-6-phosphate isomerase"/>
    <property type="match status" value="1"/>
</dbReference>
<keyword evidence="4 8" id="KW-0963">Cytoplasm</keyword>
<evidence type="ECO:0000259" key="9">
    <source>
        <dbReference type="Pfam" id="PF01182"/>
    </source>
</evidence>
<dbReference type="PROSITE" id="PS01161">
    <property type="entry name" value="GLC_GALNAC_ISOMERASE"/>
    <property type="match status" value="1"/>
</dbReference>
<comment type="caution">
    <text evidence="10">The sequence shown here is derived from an EMBL/GenBank/DDBJ whole genome shotgun (WGS) entry which is preliminary data.</text>
</comment>
<dbReference type="GO" id="GO:0019262">
    <property type="term" value="P:N-acetylneuraminate catabolic process"/>
    <property type="evidence" value="ECO:0007669"/>
    <property type="project" value="TreeGrafter"/>
</dbReference>
<comment type="similarity">
    <text evidence="2 8">Belongs to the glucosamine/galactosamine-6-phosphate isomerase family.</text>
</comment>
<dbReference type="InterPro" id="IPR018321">
    <property type="entry name" value="Glucosamine6P_isomerase_CS"/>
</dbReference>
<dbReference type="InterPro" id="IPR004547">
    <property type="entry name" value="Glucosamine6P_isomerase"/>
</dbReference>
<dbReference type="AlphaFoldDB" id="A0AAV6GCI2"/>
<accession>A0AAV6GCI2</accession>
<keyword evidence="11" id="KW-1185">Reference proteome</keyword>
<gene>
    <name evidence="10" type="ORF">AALO_G00192730</name>
</gene>
<dbReference type="GO" id="GO:0004342">
    <property type="term" value="F:glucosamine-6-phosphate deaminase activity"/>
    <property type="evidence" value="ECO:0007669"/>
    <property type="project" value="UniProtKB-UniRule"/>
</dbReference>